<gene>
    <name evidence="1" type="ORF">F751_4593</name>
</gene>
<dbReference type="RefSeq" id="XP_011400290.1">
    <property type="nucleotide sequence ID" value="XM_011401988.1"/>
</dbReference>
<dbReference type="GeneID" id="23615984"/>
<keyword evidence="2" id="KW-1185">Reference proteome</keyword>
<dbReference type="AlphaFoldDB" id="A0A087SNL9"/>
<accession>A0A087SNL9</accession>
<name>A0A087SNL9_AUXPR</name>
<organism evidence="1 2">
    <name type="scientific">Auxenochlorella protothecoides</name>
    <name type="common">Green microalga</name>
    <name type="synonym">Chlorella protothecoides</name>
    <dbReference type="NCBI Taxonomy" id="3075"/>
    <lineage>
        <taxon>Eukaryota</taxon>
        <taxon>Viridiplantae</taxon>
        <taxon>Chlorophyta</taxon>
        <taxon>core chlorophytes</taxon>
        <taxon>Trebouxiophyceae</taxon>
        <taxon>Chlorellales</taxon>
        <taxon>Chlorellaceae</taxon>
        <taxon>Auxenochlorella</taxon>
    </lineage>
</organism>
<dbReference type="Proteomes" id="UP000028924">
    <property type="component" value="Unassembled WGS sequence"/>
</dbReference>
<protein>
    <submittedName>
        <fullName evidence="1">Uncharacterized protein</fullName>
    </submittedName>
</protein>
<evidence type="ECO:0000313" key="1">
    <source>
        <dbReference type="EMBL" id="KFM27323.1"/>
    </source>
</evidence>
<evidence type="ECO:0000313" key="2">
    <source>
        <dbReference type="Proteomes" id="UP000028924"/>
    </source>
</evidence>
<reference evidence="1 2" key="1">
    <citation type="journal article" date="2014" name="BMC Genomics">
        <title>Oil accumulation mechanisms of the oleaginous microalga Chlorella protothecoides revealed through its genome, transcriptomes, and proteomes.</title>
        <authorList>
            <person name="Gao C."/>
            <person name="Wang Y."/>
            <person name="Shen Y."/>
            <person name="Yan D."/>
            <person name="He X."/>
            <person name="Dai J."/>
            <person name="Wu Q."/>
        </authorList>
    </citation>
    <scope>NUCLEOTIDE SEQUENCE [LARGE SCALE GENOMIC DNA]</scope>
    <source>
        <strain evidence="1 2">0710</strain>
    </source>
</reference>
<proteinExistence type="predicted"/>
<dbReference type="EMBL" id="KL662144">
    <property type="protein sequence ID" value="KFM27323.1"/>
    <property type="molecule type" value="Genomic_DNA"/>
</dbReference>
<sequence>MTRMRRSVAAGLDGGLEVGAGRRTPWGWGWGGMEAERCLPVISYPTGMVLLMDSEGRREAGMYVSGLQGGSMPVFECGPLWDTQVSTMLTPFTGMDLAIGRDTPML</sequence>
<dbReference type="KEGG" id="apro:F751_4593"/>